<dbReference type="AlphaFoldDB" id="A0A821M1W5"/>
<evidence type="ECO:0000313" key="2">
    <source>
        <dbReference type="EMBL" id="CAF4760834.1"/>
    </source>
</evidence>
<proteinExistence type="predicted"/>
<sequence length="219" mass="23920">NDTLRDIIVANQDSNDVSILLEYEDGSFRNKILYSTGSHPYDVTLSDFNNDKQLDIVVASRRDNSMGVVLGYGSGLLQTKSGIQLALHHIPLLWTSSDVNGHFESINIGFVNHSALTTGIGHDQKRLCLMILTINKQMDIAVVNMGSCFGYGNLSLFSPVILSTGSRPTSITVGYFNNYSRLDIVVTDYVSGSVDIFLGYDNGSYTTPTRYSVGISSLS</sequence>
<dbReference type="Proteomes" id="UP000663848">
    <property type="component" value="Unassembled WGS sequence"/>
</dbReference>
<keyword evidence="1" id="KW-0732">Signal</keyword>
<evidence type="ECO:0000256" key="1">
    <source>
        <dbReference type="ARBA" id="ARBA00022729"/>
    </source>
</evidence>
<name>A0A821M1W5_9BILA</name>
<dbReference type="InterPro" id="IPR013517">
    <property type="entry name" value="FG-GAP"/>
</dbReference>
<dbReference type="SUPFAM" id="SSF69318">
    <property type="entry name" value="Integrin alpha N-terminal domain"/>
    <property type="match status" value="1"/>
</dbReference>
<accession>A0A821M1W5</accession>
<gene>
    <name evidence="2" type="ORF">QYT958_LOCUS21610</name>
</gene>
<feature type="non-terminal residue" evidence="2">
    <location>
        <position position="1"/>
    </location>
</feature>
<dbReference type="EMBL" id="CAJOBR010003982">
    <property type="protein sequence ID" value="CAF4760834.1"/>
    <property type="molecule type" value="Genomic_DNA"/>
</dbReference>
<dbReference type="PANTHER" id="PTHR46580">
    <property type="entry name" value="SENSOR KINASE-RELATED"/>
    <property type="match status" value="1"/>
</dbReference>
<comment type="caution">
    <text evidence="2">The sequence shown here is derived from an EMBL/GenBank/DDBJ whole genome shotgun (WGS) entry which is preliminary data.</text>
</comment>
<evidence type="ECO:0000313" key="3">
    <source>
        <dbReference type="Proteomes" id="UP000663848"/>
    </source>
</evidence>
<reference evidence="2" key="1">
    <citation type="submission" date="2021-02" db="EMBL/GenBank/DDBJ databases">
        <authorList>
            <person name="Nowell W R."/>
        </authorList>
    </citation>
    <scope>NUCLEOTIDE SEQUENCE</scope>
</reference>
<organism evidence="2 3">
    <name type="scientific">Rotaria socialis</name>
    <dbReference type="NCBI Taxonomy" id="392032"/>
    <lineage>
        <taxon>Eukaryota</taxon>
        <taxon>Metazoa</taxon>
        <taxon>Spiralia</taxon>
        <taxon>Gnathifera</taxon>
        <taxon>Rotifera</taxon>
        <taxon>Eurotatoria</taxon>
        <taxon>Bdelloidea</taxon>
        <taxon>Philodinida</taxon>
        <taxon>Philodinidae</taxon>
        <taxon>Rotaria</taxon>
    </lineage>
</organism>
<dbReference type="Gene3D" id="2.30.30.100">
    <property type="match status" value="2"/>
</dbReference>
<protein>
    <submittedName>
        <fullName evidence="2">Uncharacterized protein</fullName>
    </submittedName>
</protein>
<dbReference type="InterPro" id="IPR028994">
    <property type="entry name" value="Integrin_alpha_N"/>
</dbReference>
<dbReference type="Pfam" id="PF13517">
    <property type="entry name" value="FG-GAP_3"/>
    <property type="match status" value="1"/>
</dbReference>